<dbReference type="InterPro" id="IPR015943">
    <property type="entry name" value="WD40/YVTN_repeat-like_dom_sf"/>
</dbReference>
<keyword evidence="9" id="KW-1185">Reference proteome</keyword>
<dbReference type="OMA" id="RSARIWM"/>
<protein>
    <submittedName>
        <fullName evidence="8">Uncharacterized protein</fullName>
    </submittedName>
</protein>
<keyword evidence="2" id="KW-0963">Cytoplasm</keyword>
<comment type="subcellular location">
    <subcellularLocation>
        <location evidence="1">Cytoplasm</location>
    </subcellularLocation>
</comment>
<feature type="repeat" description="WD" evidence="7">
    <location>
        <begin position="259"/>
        <end position="292"/>
    </location>
</feature>
<dbReference type="PANTHER" id="PTHR14344">
    <property type="entry name" value="WD REPEAT PROTEIN"/>
    <property type="match status" value="1"/>
</dbReference>
<dbReference type="SUPFAM" id="SSF50978">
    <property type="entry name" value="WD40 repeat-like"/>
    <property type="match status" value="2"/>
</dbReference>
<evidence type="ECO:0000256" key="5">
    <source>
        <dbReference type="ARBA" id="ARBA00022737"/>
    </source>
</evidence>
<gene>
    <name evidence="8" type="ORF">MARPO_0020s0127</name>
</gene>
<evidence type="ECO:0000256" key="3">
    <source>
        <dbReference type="ARBA" id="ARBA00022574"/>
    </source>
</evidence>
<dbReference type="OrthoDB" id="5594999at2759"/>
<dbReference type="PROSITE" id="PS50294">
    <property type="entry name" value="WD_REPEATS_REGION"/>
    <property type="match status" value="1"/>
</dbReference>
<sequence>MENFRLRKGPYRGDVSALCLVSSPVDRRLLLAGTGPHLLLYEILTGTLLSSIDAFDGVRVHGICCGPAIRKKSDPTSSSGETRLFTVLVHGERRVKVFEMLSVHKDENPQLKLLQSLPRFSHWVMDVRLFPSKQAETQIPHAAGTEEVMLMAVGLSNNTICLWDLSNSAILYRVECSERLLLYSMRLWGDSPKTLHAGVGTIFNEVLVWRVGRQVAEVEDSSRRLTAQREAQVLQGVPTHRCSEPLTAIEEVVEPLQTLAGHEGSIYRLTWAIDGLTLVSVSDDRSARVWHIGGRDISTGDQWVLPVKVGPVLYGHGARLWDCYVSEKLLITASEDCTCRIWTTDGNCLTTLKGHQGRGIWRCVYDPDLNVVVTAGADSSIKIQSLDKWSQRIDNGVLDRHIDSNARGSQSKQEVFSIDPVWSDATVKGSGYLDSKSEYVRCMRLSDQSSLYIGTNQGYVYHVQLSQKHEPGWTTLVDNLGAPVVCMDVLVQSKSKKNEDLRDEDYHQSGDMVVVGDGKGNVTVVLVKTGGHTHCGWRYTWAAEKERQLLGVFWCKSLEGRFVFTTDPKGAFLMWRLSDMNHGDSASNRSPDTRANDEAKVAEKKIKDTPVLVAVGKCSYGRVVCMDVCPTQQLIVCGGKQGSLTVFSFPRNILENREDKRHLLHSSSETPLELQSVAVFKGAHGISAVTHVSFVPKQSGEQAKILSTGRDGCVCRFHLESHVAATVAPQMLSCSGIEKVAAVSMLECLEHTNGAPNWTNLERKIAVGFTGSDFLLWDTTHKSELLRVTCGGWRRPFSYIVGEMPDFQHAFVFVKGQVIQVHRHWINSIGAALAKAELDVATQSLRGQFHGKEINSVQIFRCVGAQAAIDQSVMIATGAEDGTVRISSYLEAKQEQLDANSVLGDHVGGSAVRSLTLVDKIHSLGKGLDLTRDPGERLESCSGDGGRSDTRQFLFSAGAKEVLTCWLLDWLPETLDGEEPYVGKEKTGHTPPSAYENLQDVIAFNSSNFTSQWLSTRMPQRKRLPASSRDGEDSSAEFKNLSNLVTQLATEDDDEKGDTGIAMKVDDDDHRYLAMTAFAVRCAITRKVVCFVVTASSHAAISLHAFHVATRSWNEVATLDYQEAPVLTIEHIIAPLSSQQSGSGDAYVILTGATNGNIAFWDVTCAVADYMNSGGLDTQESVVSVSRPLTGRGSQGGRRRKTREELKLAKKSKAKLGKLKGDDPNENIEPAMQVSTSCGVSEFAHDTLTSLPTDCVRSDTDELFGAQAHDTSINLQNIPATPVLSFLQEIVAPHQSGVNCMSIARLQNSGDEGSGTSELVYMVISGGDDQAIHLTTFKFMNREAEDSQGEALQQTSLVLQCLSRSTIACAHNSAVKGIWTDGSWVFSTGLDQRLRCWKIKTEFCMEQTTRFQSIVVDSEGQESDCPLVECMSCVIDTPEAASLHVSSNPLGKYHIAVVGRGLQVINFDSMCDLR</sequence>
<keyword evidence="3 7" id="KW-0853">WD repeat</keyword>
<dbReference type="GO" id="GO:0030488">
    <property type="term" value="P:tRNA methylation"/>
    <property type="evidence" value="ECO:0000318"/>
    <property type="project" value="GO_Central"/>
</dbReference>
<evidence type="ECO:0000256" key="6">
    <source>
        <dbReference type="ARBA" id="ARBA00038255"/>
    </source>
</evidence>
<evidence type="ECO:0000256" key="2">
    <source>
        <dbReference type="ARBA" id="ARBA00022490"/>
    </source>
</evidence>
<dbReference type="EMBL" id="KZ772692">
    <property type="protein sequence ID" value="PTQ44479.1"/>
    <property type="molecule type" value="Genomic_DNA"/>
</dbReference>
<keyword evidence="4" id="KW-0819">tRNA processing</keyword>
<dbReference type="GO" id="GO:0005737">
    <property type="term" value="C:cytoplasm"/>
    <property type="evidence" value="ECO:0000318"/>
    <property type="project" value="GO_Central"/>
</dbReference>
<accession>A0A2R6XEH7</accession>
<reference evidence="9" key="1">
    <citation type="journal article" date="2017" name="Cell">
        <title>Insights into land plant evolution garnered from the Marchantia polymorpha genome.</title>
        <authorList>
            <person name="Bowman J.L."/>
            <person name="Kohchi T."/>
            <person name="Yamato K.T."/>
            <person name="Jenkins J."/>
            <person name="Shu S."/>
            <person name="Ishizaki K."/>
            <person name="Yamaoka S."/>
            <person name="Nishihama R."/>
            <person name="Nakamura Y."/>
            <person name="Berger F."/>
            <person name="Adam C."/>
            <person name="Aki S.S."/>
            <person name="Althoff F."/>
            <person name="Araki T."/>
            <person name="Arteaga-Vazquez M.A."/>
            <person name="Balasubrmanian S."/>
            <person name="Barry K."/>
            <person name="Bauer D."/>
            <person name="Boehm C.R."/>
            <person name="Briginshaw L."/>
            <person name="Caballero-Perez J."/>
            <person name="Catarino B."/>
            <person name="Chen F."/>
            <person name="Chiyoda S."/>
            <person name="Chovatia M."/>
            <person name="Davies K.M."/>
            <person name="Delmans M."/>
            <person name="Demura T."/>
            <person name="Dierschke T."/>
            <person name="Dolan L."/>
            <person name="Dorantes-Acosta A.E."/>
            <person name="Eklund D.M."/>
            <person name="Florent S.N."/>
            <person name="Flores-Sandoval E."/>
            <person name="Fujiyama A."/>
            <person name="Fukuzawa H."/>
            <person name="Galik B."/>
            <person name="Grimanelli D."/>
            <person name="Grimwood J."/>
            <person name="Grossniklaus U."/>
            <person name="Hamada T."/>
            <person name="Haseloff J."/>
            <person name="Hetherington A.J."/>
            <person name="Higo A."/>
            <person name="Hirakawa Y."/>
            <person name="Hundley H.N."/>
            <person name="Ikeda Y."/>
            <person name="Inoue K."/>
            <person name="Inoue S.I."/>
            <person name="Ishida S."/>
            <person name="Jia Q."/>
            <person name="Kakita M."/>
            <person name="Kanazawa T."/>
            <person name="Kawai Y."/>
            <person name="Kawashima T."/>
            <person name="Kennedy M."/>
            <person name="Kinose K."/>
            <person name="Kinoshita T."/>
            <person name="Kohara Y."/>
            <person name="Koide E."/>
            <person name="Komatsu K."/>
            <person name="Kopischke S."/>
            <person name="Kubo M."/>
            <person name="Kyozuka J."/>
            <person name="Lagercrantz U."/>
            <person name="Lin S.S."/>
            <person name="Lindquist E."/>
            <person name="Lipzen A.M."/>
            <person name="Lu C.W."/>
            <person name="De Luna E."/>
            <person name="Martienssen R.A."/>
            <person name="Minamino N."/>
            <person name="Mizutani M."/>
            <person name="Mizutani M."/>
            <person name="Mochizuki N."/>
            <person name="Monte I."/>
            <person name="Mosher R."/>
            <person name="Nagasaki H."/>
            <person name="Nakagami H."/>
            <person name="Naramoto S."/>
            <person name="Nishitani K."/>
            <person name="Ohtani M."/>
            <person name="Okamoto T."/>
            <person name="Okumura M."/>
            <person name="Phillips J."/>
            <person name="Pollak B."/>
            <person name="Reinders A."/>
            <person name="Rovekamp M."/>
            <person name="Sano R."/>
            <person name="Sawa S."/>
            <person name="Schmid M.W."/>
            <person name="Shirakawa M."/>
            <person name="Solano R."/>
            <person name="Spunde A."/>
            <person name="Suetsugu N."/>
            <person name="Sugano S."/>
            <person name="Sugiyama A."/>
            <person name="Sun R."/>
            <person name="Suzuki Y."/>
            <person name="Takenaka M."/>
            <person name="Takezawa D."/>
            <person name="Tomogane H."/>
            <person name="Tsuzuki M."/>
            <person name="Ueda T."/>
            <person name="Umeda M."/>
            <person name="Ward J.M."/>
            <person name="Watanabe Y."/>
            <person name="Yazaki K."/>
            <person name="Yokoyama R."/>
            <person name="Yoshitake Y."/>
            <person name="Yotsui I."/>
            <person name="Zachgo S."/>
            <person name="Schmutz J."/>
        </authorList>
    </citation>
    <scope>NUCLEOTIDE SEQUENCE [LARGE SCALE GENOMIC DNA]</scope>
    <source>
        <strain evidence="9">Tak-1</strain>
    </source>
</reference>
<dbReference type="InterPro" id="IPR036322">
    <property type="entry name" value="WD40_repeat_dom_sf"/>
</dbReference>
<evidence type="ECO:0000313" key="9">
    <source>
        <dbReference type="Proteomes" id="UP000244005"/>
    </source>
</evidence>
<evidence type="ECO:0000256" key="1">
    <source>
        <dbReference type="ARBA" id="ARBA00004496"/>
    </source>
</evidence>
<dbReference type="InterPro" id="IPR051973">
    <property type="entry name" value="tRNA_Anticodon_Mtase-Reg"/>
</dbReference>
<name>A0A2R6XEH7_MARPO</name>
<dbReference type="InterPro" id="IPR001680">
    <property type="entry name" value="WD40_rpt"/>
</dbReference>
<proteinExistence type="inferred from homology"/>
<keyword evidence="5" id="KW-0677">Repeat</keyword>
<dbReference type="PROSITE" id="PS50082">
    <property type="entry name" value="WD_REPEATS_2"/>
    <property type="match status" value="1"/>
</dbReference>
<evidence type="ECO:0000256" key="4">
    <source>
        <dbReference type="ARBA" id="ARBA00022694"/>
    </source>
</evidence>
<dbReference type="Gene3D" id="2.130.10.10">
    <property type="entry name" value="YVTN repeat-like/Quinoprotein amine dehydrogenase"/>
    <property type="match status" value="5"/>
</dbReference>
<dbReference type="Pfam" id="PF00400">
    <property type="entry name" value="WD40"/>
    <property type="match status" value="3"/>
</dbReference>
<dbReference type="SMART" id="SM00320">
    <property type="entry name" value="WD40"/>
    <property type="match status" value="10"/>
</dbReference>
<evidence type="ECO:0000256" key="7">
    <source>
        <dbReference type="PROSITE-ProRule" id="PRU00221"/>
    </source>
</evidence>
<dbReference type="Gramene" id="Mp4g23640.1">
    <property type="protein sequence ID" value="Mp4g23640.1.cds"/>
    <property type="gene ID" value="Mp4g23640"/>
</dbReference>
<comment type="similarity">
    <text evidence="6">Belongs to the WD repeat WDR6 family.</text>
</comment>
<organism evidence="8 9">
    <name type="scientific">Marchantia polymorpha</name>
    <name type="common">Common liverwort</name>
    <name type="synonym">Marchantia aquatica</name>
    <dbReference type="NCBI Taxonomy" id="3197"/>
    <lineage>
        <taxon>Eukaryota</taxon>
        <taxon>Viridiplantae</taxon>
        <taxon>Streptophyta</taxon>
        <taxon>Embryophyta</taxon>
        <taxon>Marchantiophyta</taxon>
        <taxon>Marchantiopsida</taxon>
        <taxon>Marchantiidae</taxon>
        <taxon>Marchantiales</taxon>
        <taxon>Marchantiaceae</taxon>
        <taxon>Marchantia</taxon>
    </lineage>
</organism>
<evidence type="ECO:0000313" key="8">
    <source>
        <dbReference type="EMBL" id="PTQ44479.1"/>
    </source>
</evidence>
<dbReference type="PANTHER" id="PTHR14344:SF3">
    <property type="entry name" value="WD REPEAT-CONTAINING PROTEIN 6"/>
    <property type="match status" value="1"/>
</dbReference>
<dbReference type="Proteomes" id="UP000244005">
    <property type="component" value="Unassembled WGS sequence"/>
</dbReference>